<dbReference type="PROSITE" id="PS51257">
    <property type="entry name" value="PROKAR_LIPOPROTEIN"/>
    <property type="match status" value="1"/>
</dbReference>
<dbReference type="InterPro" id="IPR054262">
    <property type="entry name" value="DUF6993"/>
</dbReference>
<dbReference type="AlphaFoldDB" id="A0A4Y9R3X0"/>
<sequence length="168" mass="17260">MAEEERSVRRRNRLLTSAALIIAVVGALSACTPAAPIPAPTTTMPTASPTPTPTAPAIPELQPGLSAGENLDYFDLVNNAVIAANAAAGGRDFVDALVAGGFDKAAMQVTPDRTAIDLQADSIQWSVLFNGECLIGQYGPASGGYHSEVAAPSGQGACLLGETRPIDW</sequence>
<evidence type="ECO:0000313" key="3">
    <source>
        <dbReference type="Proteomes" id="UP000298127"/>
    </source>
</evidence>
<accession>A0A4Y9R3X0</accession>
<evidence type="ECO:0000313" key="2">
    <source>
        <dbReference type="EMBL" id="TFV99294.1"/>
    </source>
</evidence>
<feature type="domain" description="DUF6993" evidence="1">
    <location>
        <begin position="78"/>
        <end position="162"/>
    </location>
</feature>
<comment type="caution">
    <text evidence="2">The sequence shown here is derived from an EMBL/GenBank/DDBJ whole genome shotgun (WGS) entry which is preliminary data.</text>
</comment>
<dbReference type="EMBL" id="SPQZ01000002">
    <property type="protein sequence ID" value="TFV99294.1"/>
    <property type="molecule type" value="Genomic_DNA"/>
</dbReference>
<proteinExistence type="predicted"/>
<reference evidence="2 3" key="1">
    <citation type="journal article" date="2018" name="J. Microbiol.">
        <title>Leifsonia flava sp. nov., a novel actinobacterium isolated from the rhizosphere of Aquilegia viridiflora.</title>
        <authorList>
            <person name="Cai Y."/>
            <person name="Tao W.Z."/>
            <person name="Ma Y.J."/>
            <person name="Cheng J."/>
            <person name="Zhang M.Y."/>
            <person name="Zhang Y.X."/>
        </authorList>
    </citation>
    <scope>NUCLEOTIDE SEQUENCE [LARGE SCALE GENOMIC DNA]</scope>
    <source>
        <strain evidence="2 3">SYP-B2174</strain>
    </source>
</reference>
<keyword evidence="3" id="KW-1185">Reference proteome</keyword>
<name>A0A4Y9R3X0_9MICO</name>
<organism evidence="2 3">
    <name type="scientific">Orlajensenia leifsoniae</name>
    <dbReference type="NCBI Taxonomy" id="2561933"/>
    <lineage>
        <taxon>Bacteria</taxon>
        <taxon>Bacillati</taxon>
        <taxon>Actinomycetota</taxon>
        <taxon>Actinomycetes</taxon>
        <taxon>Micrococcales</taxon>
        <taxon>Microbacteriaceae</taxon>
        <taxon>Orlajensenia</taxon>
    </lineage>
</organism>
<dbReference type="Pfam" id="PF22504">
    <property type="entry name" value="DUF6993"/>
    <property type="match status" value="1"/>
</dbReference>
<gene>
    <name evidence="2" type="ORF">E4M00_07330</name>
</gene>
<dbReference type="Proteomes" id="UP000298127">
    <property type="component" value="Unassembled WGS sequence"/>
</dbReference>
<evidence type="ECO:0000259" key="1">
    <source>
        <dbReference type="Pfam" id="PF22504"/>
    </source>
</evidence>
<protein>
    <recommendedName>
        <fullName evidence="1">DUF6993 domain-containing protein</fullName>
    </recommendedName>
</protein>